<keyword evidence="5" id="KW-1185">Reference proteome</keyword>
<evidence type="ECO:0000259" key="1">
    <source>
        <dbReference type="Pfam" id="PF24674"/>
    </source>
</evidence>
<organism evidence="4 5">
    <name type="scientific">Lophiotrema nucula</name>
    <dbReference type="NCBI Taxonomy" id="690887"/>
    <lineage>
        <taxon>Eukaryota</taxon>
        <taxon>Fungi</taxon>
        <taxon>Dikarya</taxon>
        <taxon>Ascomycota</taxon>
        <taxon>Pezizomycotina</taxon>
        <taxon>Dothideomycetes</taxon>
        <taxon>Pleosporomycetidae</taxon>
        <taxon>Pleosporales</taxon>
        <taxon>Lophiotremataceae</taxon>
        <taxon>Lophiotrema</taxon>
    </lineage>
</organism>
<dbReference type="Pfam" id="PF26633">
    <property type="entry name" value="DUF8206"/>
    <property type="match status" value="1"/>
</dbReference>
<evidence type="ECO:0008006" key="6">
    <source>
        <dbReference type="Google" id="ProtNLM"/>
    </source>
</evidence>
<sequence length="1277" mass="142080">MDAVIRRSALGHLVPIGSLYNAHDDSFIGTSLLDDSIGVLRSSPQSELIDDYVADNSFASKFGSYHIPVGLAASLLAGYTKPGASHSFLTEADDHGRNERRALHRDIVTVHEKMDLTNARVRKCLLSAAHTLCNATHIVVEVTWGADCIITATPRQPTQRPDAITTDLAASCLSILAALSVGERLSEPVDAGATDRNLCLSIYSGVLGVESPHVVSYNGALAFLSRLPQMAKGHNDGKGLPITYGLLPVGILSFFLSIPVSVQTPVFEPQAALLGSAVGIFDEFHHTQQILLDAAASLETQGLFVPAQHASSILADQVHVRETHAVYQSDFSRILSLARQGSAHAKLQLSGLIGSLTNNIIPVLNDICCRTAKYDSIVHFLDRATKLGAHYIGHNGKELDTMTLQQYPDAFVFRFSGQSSSDEDIWSDNVTTAFDLLNDDSNQAPVFIIDVDGLGQPLETSCIARYKHGKLVVKDVWEELKLRSTRPVIQSNSETLQSTEEAGKAVHRRPVRIPCCGPNCDTTVRHSWICLQCHSVVAYSADDMFSCDCGQWPIFDSKFKCPNPTHGPDLIVYDRAQLREALQDLKPFDEVNILILGETGVGKSTFINALINYVRFHSLEEALAEDKLHWLVPFSFSTQCTDSSDSEGRIVQKQISFGTTDEEHDGSAGQSATQKTQVHTITFGTTIVRLIDTPGTGDTRGAEQDKKNMADILSVLRGYPVLHGILVLLKPNNSRLTITFKFCIKELLTHLHRSAANNMVFGFTNTRGSNYQPGDTFKPLETLLGSFTAVRIGLFKKNVYCFDSESFRFLAAQKKGVVNGDRFDDERSWEQSSIEARRLLEHFKSLQPHQLKSTISLNESRNIVAQLTKPMAEIAQKIQATIAANEDLVQELCSKKHDAASLKQKLMIPKITLKAEPIAYPRTVCSNRDCIDHETIATGIGANGTEQCKTIYKTVCHAHCYLTDVQDDKIADPGLIGCVRMSNGFCTYCKHSWQEHLHIRYELHEDRVMVKDKFIDRELKSNKDVINVKQKLINRKMELIKEFKEEYEIIQQASGEFTLFLRKHSITPYNDATLEYLDFLIKDEKPKVQIGANPRRLEDLQRYRSEHQELITILSREVGDGRNVLDEADVEALEQKLYSLNHFGDALKQIKHVIETTGQLSYRERPYRLGPLNIGSWGSLFPSLGLTESASIHGSKKQKKRIAAAGGCYDLQARNGQVSRQRLPYSEQDVSEESTEGQIVVYRGRATEATEATQQRFQAVSQPSSLIERFKGWNLWR</sequence>
<dbReference type="InterPro" id="IPR056072">
    <property type="entry name" value="SNTX_MACPF/CDC-like_dom"/>
</dbReference>
<dbReference type="Proteomes" id="UP000799770">
    <property type="component" value="Unassembled WGS sequence"/>
</dbReference>
<dbReference type="PANTHER" id="PTHR32046">
    <property type="entry name" value="G DOMAIN-CONTAINING PROTEIN"/>
    <property type="match status" value="1"/>
</dbReference>
<reference evidence="4" key="1">
    <citation type="journal article" date="2020" name="Stud. Mycol.">
        <title>101 Dothideomycetes genomes: a test case for predicting lifestyles and emergence of pathogens.</title>
        <authorList>
            <person name="Haridas S."/>
            <person name="Albert R."/>
            <person name="Binder M."/>
            <person name="Bloem J."/>
            <person name="Labutti K."/>
            <person name="Salamov A."/>
            <person name="Andreopoulos B."/>
            <person name="Baker S."/>
            <person name="Barry K."/>
            <person name="Bills G."/>
            <person name="Bluhm B."/>
            <person name="Cannon C."/>
            <person name="Castanera R."/>
            <person name="Culley D."/>
            <person name="Daum C."/>
            <person name="Ezra D."/>
            <person name="Gonzalez J."/>
            <person name="Henrissat B."/>
            <person name="Kuo A."/>
            <person name="Liang C."/>
            <person name="Lipzen A."/>
            <person name="Lutzoni F."/>
            <person name="Magnuson J."/>
            <person name="Mondo S."/>
            <person name="Nolan M."/>
            <person name="Ohm R."/>
            <person name="Pangilinan J."/>
            <person name="Park H.-J."/>
            <person name="Ramirez L."/>
            <person name="Alfaro M."/>
            <person name="Sun H."/>
            <person name="Tritt A."/>
            <person name="Yoshinaga Y."/>
            <person name="Zwiers L.-H."/>
            <person name="Turgeon B."/>
            <person name="Goodwin S."/>
            <person name="Spatafora J."/>
            <person name="Crous P."/>
            <person name="Grigoriev I."/>
        </authorList>
    </citation>
    <scope>NUCLEOTIDE SEQUENCE</scope>
    <source>
        <strain evidence="4">CBS 627.86</strain>
    </source>
</reference>
<gene>
    <name evidence="4" type="ORF">BDV96DRAFT_485819</name>
</gene>
<name>A0A6A5ZKE3_9PLEO</name>
<dbReference type="SUPFAM" id="SSF52540">
    <property type="entry name" value="P-loop containing nucleoside triphosphate hydrolases"/>
    <property type="match status" value="1"/>
</dbReference>
<dbReference type="Pfam" id="PF24674">
    <property type="entry name" value="MACPF_SNTX"/>
    <property type="match status" value="1"/>
</dbReference>
<feature type="domain" description="DUF8206" evidence="3">
    <location>
        <begin position="918"/>
        <end position="1002"/>
    </location>
</feature>
<accession>A0A6A5ZKE3</accession>
<evidence type="ECO:0000259" key="3">
    <source>
        <dbReference type="Pfam" id="PF26633"/>
    </source>
</evidence>
<dbReference type="Pfam" id="PF24676">
    <property type="entry name" value="DUF7656"/>
    <property type="match status" value="1"/>
</dbReference>
<evidence type="ECO:0000259" key="2">
    <source>
        <dbReference type="Pfam" id="PF24676"/>
    </source>
</evidence>
<dbReference type="Gene3D" id="3.40.50.300">
    <property type="entry name" value="P-loop containing nucleotide triphosphate hydrolases"/>
    <property type="match status" value="1"/>
</dbReference>
<evidence type="ECO:0000313" key="5">
    <source>
        <dbReference type="Proteomes" id="UP000799770"/>
    </source>
</evidence>
<feature type="domain" description="SNTX MACPF/CDC-like" evidence="1">
    <location>
        <begin position="5"/>
        <end position="251"/>
    </location>
</feature>
<feature type="domain" description="DUF7656" evidence="2">
    <location>
        <begin position="384"/>
        <end position="480"/>
    </location>
</feature>
<dbReference type="AlphaFoldDB" id="A0A6A5ZKE3"/>
<dbReference type="InterPro" id="IPR058519">
    <property type="entry name" value="DUF8206"/>
</dbReference>
<dbReference type="InterPro" id="IPR056073">
    <property type="entry name" value="DUF7656"/>
</dbReference>
<dbReference type="InterPro" id="IPR027417">
    <property type="entry name" value="P-loop_NTPase"/>
</dbReference>
<evidence type="ECO:0000313" key="4">
    <source>
        <dbReference type="EMBL" id="KAF2120062.1"/>
    </source>
</evidence>
<dbReference type="PROSITE" id="PS00675">
    <property type="entry name" value="SIGMA54_INTERACT_1"/>
    <property type="match status" value="1"/>
</dbReference>
<dbReference type="InterPro" id="IPR025662">
    <property type="entry name" value="Sigma_54_int_dom_ATP-bd_1"/>
</dbReference>
<dbReference type="OrthoDB" id="3796280at2759"/>
<protein>
    <recommendedName>
        <fullName evidence="6">G domain-containing protein</fullName>
    </recommendedName>
</protein>
<proteinExistence type="predicted"/>
<dbReference type="EMBL" id="ML977314">
    <property type="protein sequence ID" value="KAF2120062.1"/>
    <property type="molecule type" value="Genomic_DNA"/>
</dbReference>
<dbReference type="PANTHER" id="PTHR32046:SF11">
    <property type="entry name" value="IMMUNE-ASSOCIATED NUCLEOTIDE-BINDING PROTEIN 10-LIKE"/>
    <property type="match status" value="1"/>
</dbReference>